<dbReference type="CDD" id="cd02440">
    <property type="entry name" value="AdoMet_MTases"/>
    <property type="match status" value="1"/>
</dbReference>
<feature type="domain" description="Methyltransferase" evidence="6">
    <location>
        <begin position="84"/>
        <end position="190"/>
    </location>
</feature>
<dbReference type="Pfam" id="PF13847">
    <property type="entry name" value="Methyltransf_31"/>
    <property type="match status" value="1"/>
</dbReference>
<dbReference type="SUPFAM" id="SSF53335">
    <property type="entry name" value="S-adenosyl-L-methionine-dependent methyltransferases"/>
    <property type="match status" value="1"/>
</dbReference>
<keyword evidence="3" id="KW-0949">S-adenosyl-L-methionine</keyword>
<keyword evidence="1 7" id="KW-0489">Methyltransferase</keyword>
<dbReference type="OrthoDB" id="281208at2"/>
<evidence type="ECO:0000256" key="5">
    <source>
        <dbReference type="SAM" id="SignalP"/>
    </source>
</evidence>
<keyword evidence="8" id="KW-1185">Reference proteome</keyword>
<feature type="chain" id="PRO_5012019622" evidence="5">
    <location>
        <begin position="27"/>
        <end position="220"/>
    </location>
</feature>
<accession>A0A2A2TDK7</accession>
<evidence type="ECO:0000256" key="3">
    <source>
        <dbReference type="ARBA" id="ARBA00022691"/>
    </source>
</evidence>
<dbReference type="InterPro" id="IPR026170">
    <property type="entry name" value="FAM173A/B"/>
</dbReference>
<name>A0A2A2TDK7_9CYAN</name>
<dbReference type="PANTHER" id="PTHR13610:SF11">
    <property type="entry name" value="METHYLTRANSFERASE DOMAIN-CONTAINING PROTEIN"/>
    <property type="match status" value="1"/>
</dbReference>
<dbReference type="EMBL" id="NTFS01000345">
    <property type="protein sequence ID" value="PAX51726.1"/>
    <property type="molecule type" value="Genomic_DNA"/>
</dbReference>
<dbReference type="GO" id="GO:0032259">
    <property type="term" value="P:methylation"/>
    <property type="evidence" value="ECO:0007669"/>
    <property type="project" value="UniProtKB-KW"/>
</dbReference>
<dbReference type="PANTHER" id="PTHR13610">
    <property type="entry name" value="METHYLTRANSFERASE DOMAIN-CONTAINING PROTEIN"/>
    <property type="match status" value="1"/>
</dbReference>
<dbReference type="InterPro" id="IPR025714">
    <property type="entry name" value="Methyltranfer_dom"/>
</dbReference>
<reference evidence="7 8" key="1">
    <citation type="submission" date="2017-08" db="EMBL/GenBank/DDBJ databases">
        <title>Draft genome sequence of filamentous cyanobacterium Calothrix elsteri CCALA 953.</title>
        <authorList>
            <person name="Gagunashvili A.N."/>
            <person name="Elster J."/>
            <person name="Andresson O.S."/>
        </authorList>
    </citation>
    <scope>NUCLEOTIDE SEQUENCE [LARGE SCALE GENOMIC DNA]</scope>
    <source>
        <strain evidence="7 8">CCALA 953</strain>
    </source>
</reference>
<keyword evidence="2 7" id="KW-0808">Transferase</keyword>
<feature type="signal peptide" evidence="5">
    <location>
        <begin position="1"/>
        <end position="26"/>
    </location>
</feature>
<feature type="region of interest" description="Disordered" evidence="4">
    <location>
        <begin position="32"/>
        <end position="59"/>
    </location>
</feature>
<evidence type="ECO:0000256" key="1">
    <source>
        <dbReference type="ARBA" id="ARBA00022603"/>
    </source>
</evidence>
<evidence type="ECO:0000259" key="6">
    <source>
        <dbReference type="Pfam" id="PF13847"/>
    </source>
</evidence>
<protein>
    <submittedName>
        <fullName evidence="7">SAM-dependent methyltransferase</fullName>
    </submittedName>
</protein>
<dbReference type="AlphaFoldDB" id="A0A2A2TDK7"/>
<evidence type="ECO:0000313" key="8">
    <source>
        <dbReference type="Proteomes" id="UP000218238"/>
    </source>
</evidence>
<dbReference type="PROSITE" id="PS51257">
    <property type="entry name" value="PROKAR_LIPOPROTEIN"/>
    <property type="match status" value="1"/>
</dbReference>
<dbReference type="RefSeq" id="WP_095723943.1">
    <property type="nucleotide sequence ID" value="NZ_NTFS01000345.1"/>
</dbReference>
<evidence type="ECO:0000313" key="7">
    <source>
        <dbReference type="EMBL" id="PAX51726.1"/>
    </source>
</evidence>
<gene>
    <name evidence="7" type="ORF">CK510_23235</name>
</gene>
<sequence>MILRPMIWKFLLFTASFSGLLLTSCAQQVTSQQNSEVPSKTVQVQQTTPATKPQEKTPDVVYVPTPPEVVDKMLEVAKVGKNDILYDLGSGDGRIPIAAAKKFGTQGTGIDIDPERIKEANENAKKQGVSDKVKFLQQDLFKSDFSKATVVTLYLLPELNVKLRSQLFQQLKPGTRIVSHAFDMGDWKPEKTLNVNGRTVYYWTIPKQIPANLRNNTPSS</sequence>
<dbReference type="Gene3D" id="3.40.50.150">
    <property type="entry name" value="Vaccinia Virus protein VP39"/>
    <property type="match status" value="1"/>
</dbReference>
<feature type="compositionally biased region" description="Polar residues" evidence="4">
    <location>
        <begin position="32"/>
        <end position="51"/>
    </location>
</feature>
<evidence type="ECO:0000256" key="2">
    <source>
        <dbReference type="ARBA" id="ARBA00022679"/>
    </source>
</evidence>
<dbReference type="GO" id="GO:0016279">
    <property type="term" value="F:protein-lysine N-methyltransferase activity"/>
    <property type="evidence" value="ECO:0007669"/>
    <property type="project" value="InterPro"/>
</dbReference>
<dbReference type="InterPro" id="IPR029063">
    <property type="entry name" value="SAM-dependent_MTases_sf"/>
</dbReference>
<comment type="caution">
    <text evidence="7">The sequence shown here is derived from an EMBL/GenBank/DDBJ whole genome shotgun (WGS) entry which is preliminary data.</text>
</comment>
<organism evidence="7 8">
    <name type="scientific">Brunnivagina elsteri CCALA 953</name>
    <dbReference type="NCBI Taxonomy" id="987040"/>
    <lineage>
        <taxon>Bacteria</taxon>
        <taxon>Bacillati</taxon>
        <taxon>Cyanobacteriota</taxon>
        <taxon>Cyanophyceae</taxon>
        <taxon>Nostocales</taxon>
        <taxon>Calotrichaceae</taxon>
        <taxon>Brunnivagina</taxon>
    </lineage>
</organism>
<evidence type="ECO:0000256" key="4">
    <source>
        <dbReference type="SAM" id="MobiDB-lite"/>
    </source>
</evidence>
<dbReference type="Proteomes" id="UP000218238">
    <property type="component" value="Unassembled WGS sequence"/>
</dbReference>
<proteinExistence type="predicted"/>
<keyword evidence="5" id="KW-0732">Signal</keyword>